<evidence type="ECO:0000313" key="3">
    <source>
        <dbReference type="Proteomes" id="UP000199470"/>
    </source>
</evidence>
<dbReference type="STRING" id="758825.SAMN02982985_01553"/>
<sequence length="176" mass="19910">MRKIKDVLRLKLDAKLSHQQIADALGLSKGVVTKYAGLAATAGLDWFTVQGMDEAALERRLMVGSQKARDYVQPDYGRMHRELGRKGMTLMLLWEEHRADFAHCQTYAYSQFCENYRRFAKQLKRSMRQVHRAGEKLFIDFAGPTIALTDGGRAHIYVASLGASSYTYACATPRET</sequence>
<evidence type="ECO:0000313" key="2">
    <source>
        <dbReference type="EMBL" id="SFL78987.1"/>
    </source>
</evidence>
<feature type="domain" description="HTH IS408-type" evidence="1">
    <location>
        <begin position="4"/>
        <end position="83"/>
    </location>
</feature>
<accession>A0A1I4KKM2</accession>
<dbReference type="InterPro" id="IPR017895">
    <property type="entry name" value="HTH_IS408/IS1162_type"/>
</dbReference>
<dbReference type="PROSITE" id="PS50532">
    <property type="entry name" value="HTH_IS408"/>
    <property type="match status" value="1"/>
</dbReference>
<dbReference type="PANTHER" id="PTHR35004:SF8">
    <property type="entry name" value="TRANSPOSASE RV3428C-RELATED"/>
    <property type="match status" value="1"/>
</dbReference>
<dbReference type="Proteomes" id="UP000199470">
    <property type="component" value="Unassembled WGS sequence"/>
</dbReference>
<protein>
    <recommendedName>
        <fullName evidence="1">HTH IS408-type domain-containing protein</fullName>
    </recommendedName>
</protein>
<organism evidence="2 3">
    <name type="scientific">Rugamonas rubra</name>
    <dbReference type="NCBI Taxonomy" id="758825"/>
    <lineage>
        <taxon>Bacteria</taxon>
        <taxon>Pseudomonadati</taxon>
        <taxon>Pseudomonadota</taxon>
        <taxon>Betaproteobacteria</taxon>
        <taxon>Burkholderiales</taxon>
        <taxon>Oxalobacteraceae</taxon>
        <taxon>Telluria group</taxon>
        <taxon>Rugamonas</taxon>
    </lineage>
</organism>
<dbReference type="PANTHER" id="PTHR35004">
    <property type="entry name" value="TRANSPOSASE RV3428C-RELATED"/>
    <property type="match status" value="1"/>
</dbReference>
<gene>
    <name evidence="2" type="ORF">SAMN02982985_01553</name>
</gene>
<keyword evidence="3" id="KW-1185">Reference proteome</keyword>
<evidence type="ECO:0000259" key="1">
    <source>
        <dbReference type="PROSITE" id="PS50532"/>
    </source>
</evidence>
<dbReference type="AlphaFoldDB" id="A0A1I4KKM2"/>
<reference evidence="2 3" key="1">
    <citation type="submission" date="2016-10" db="EMBL/GenBank/DDBJ databases">
        <authorList>
            <person name="de Groot N.N."/>
        </authorList>
    </citation>
    <scope>NUCLEOTIDE SEQUENCE [LARGE SCALE GENOMIC DNA]</scope>
    <source>
        <strain evidence="2 3">ATCC 43154</strain>
    </source>
</reference>
<name>A0A1I4KKM2_9BURK</name>
<proteinExistence type="predicted"/>
<dbReference type="EMBL" id="FOTW01000007">
    <property type="protein sequence ID" value="SFL78987.1"/>
    <property type="molecule type" value="Genomic_DNA"/>
</dbReference>